<dbReference type="InterPro" id="IPR003663">
    <property type="entry name" value="Sugar/inositol_transpt"/>
</dbReference>
<keyword evidence="5 7" id="KW-1133">Transmembrane helix</keyword>
<proteinExistence type="inferred from homology"/>
<feature type="transmembrane region" description="Helical" evidence="7">
    <location>
        <begin position="430"/>
        <end position="454"/>
    </location>
</feature>
<dbReference type="Pfam" id="PF00083">
    <property type="entry name" value="Sugar_tr"/>
    <property type="match status" value="1"/>
</dbReference>
<evidence type="ECO:0000256" key="6">
    <source>
        <dbReference type="ARBA" id="ARBA00023136"/>
    </source>
</evidence>
<dbReference type="PROSITE" id="PS00216">
    <property type="entry name" value="SUGAR_TRANSPORT_1"/>
    <property type="match status" value="1"/>
</dbReference>
<evidence type="ECO:0000256" key="2">
    <source>
        <dbReference type="ARBA" id="ARBA00010992"/>
    </source>
</evidence>
<keyword evidence="3" id="KW-0813">Transport</keyword>
<sequence>MTANGDIEHGDADRAAGVPAGTIEQSPLLHNGGNATSNLTALVSSGDGPRSMDSGITRTCLASAIIMAIAPLQYGYHIAELNTPKGIITKCDSDAAHGSRLPLCLPMNDNMYSLATSIFAIGGLFGSLAAGWMAERWGRRGALMYNNLPFVIGPLLMAFALTPGMLVAGRLISGVGSGASIVIAPLYLSEIAPVKLRGTLNLLNQLSIVVGILVTLVIGVLANSGPYWRVSVGFGLVLASLQLLIIQFAVESPRYLWSRGQRVEARHVLRYLRGTANVDDEVAGWVSTSDASDSDEVPSRAERTVTIFNIFMFPEYRKPWVLVLLLQFGQQLSGINTVFYYSSSVLEKMFSSHVSSILTMLIGVLNVLATSSGALIVDRFGRRPLLFASMATMTISITLLGLSLAFSWNVMAVASLYLVVASFAPGYGPAAAAGGSWALAANWTGTFIVAAAFLPTKGKTIEEIAKKLR</sequence>
<feature type="transmembrane region" description="Helical" evidence="7">
    <location>
        <begin position="142"/>
        <end position="161"/>
    </location>
</feature>
<gene>
    <name evidence="9" type="ORF">DL89DRAFT_290909</name>
</gene>
<evidence type="ECO:0000256" key="3">
    <source>
        <dbReference type="ARBA" id="ARBA00022448"/>
    </source>
</evidence>
<feature type="transmembrane region" description="Helical" evidence="7">
    <location>
        <begin position="320"/>
        <end position="342"/>
    </location>
</feature>
<dbReference type="PROSITE" id="PS00217">
    <property type="entry name" value="SUGAR_TRANSPORT_2"/>
    <property type="match status" value="1"/>
</dbReference>
<dbReference type="PROSITE" id="PS50850">
    <property type="entry name" value="MFS"/>
    <property type="match status" value="1"/>
</dbReference>
<feature type="transmembrane region" description="Helical" evidence="7">
    <location>
        <begin position="59"/>
        <end position="76"/>
    </location>
</feature>
<dbReference type="GO" id="GO:0015149">
    <property type="term" value="F:hexose transmembrane transporter activity"/>
    <property type="evidence" value="ECO:0007669"/>
    <property type="project" value="TreeGrafter"/>
</dbReference>
<evidence type="ECO:0000313" key="10">
    <source>
        <dbReference type="Proteomes" id="UP000193922"/>
    </source>
</evidence>
<reference evidence="9 10" key="1">
    <citation type="submission" date="2016-07" db="EMBL/GenBank/DDBJ databases">
        <title>Pervasive Adenine N6-methylation of Active Genes in Fungi.</title>
        <authorList>
            <consortium name="DOE Joint Genome Institute"/>
            <person name="Mondo S.J."/>
            <person name="Dannebaum R.O."/>
            <person name="Kuo R.C."/>
            <person name="Labutti K."/>
            <person name="Haridas S."/>
            <person name="Kuo A."/>
            <person name="Salamov A."/>
            <person name="Ahrendt S.R."/>
            <person name="Lipzen A."/>
            <person name="Sullivan W."/>
            <person name="Andreopoulos W.B."/>
            <person name="Clum A."/>
            <person name="Lindquist E."/>
            <person name="Daum C."/>
            <person name="Ramamoorthy G.K."/>
            <person name="Gryganskyi A."/>
            <person name="Culley D."/>
            <person name="Magnuson J.K."/>
            <person name="James T.Y."/>
            <person name="O'Malley M.A."/>
            <person name="Stajich J.E."/>
            <person name="Spatafora J.W."/>
            <person name="Visel A."/>
            <person name="Grigoriev I.V."/>
        </authorList>
    </citation>
    <scope>NUCLEOTIDE SEQUENCE [LARGE SCALE GENOMIC DNA]</scope>
    <source>
        <strain evidence="9 10">ATCC 12442</strain>
    </source>
</reference>
<dbReference type="OrthoDB" id="4540492at2759"/>
<dbReference type="PANTHER" id="PTHR23503:SF8">
    <property type="entry name" value="FACILITATED GLUCOSE TRANSPORTER PROTEIN 1"/>
    <property type="match status" value="1"/>
</dbReference>
<dbReference type="PRINTS" id="PR00171">
    <property type="entry name" value="SUGRTRNSPORT"/>
</dbReference>
<dbReference type="AlphaFoldDB" id="A0A1Y1WI33"/>
<dbReference type="SUPFAM" id="SSF103473">
    <property type="entry name" value="MFS general substrate transporter"/>
    <property type="match status" value="1"/>
</dbReference>
<organism evidence="9 10">
    <name type="scientific">Linderina pennispora</name>
    <dbReference type="NCBI Taxonomy" id="61395"/>
    <lineage>
        <taxon>Eukaryota</taxon>
        <taxon>Fungi</taxon>
        <taxon>Fungi incertae sedis</taxon>
        <taxon>Zoopagomycota</taxon>
        <taxon>Kickxellomycotina</taxon>
        <taxon>Kickxellomycetes</taxon>
        <taxon>Kickxellales</taxon>
        <taxon>Kickxellaceae</taxon>
        <taxon>Linderina</taxon>
    </lineage>
</organism>
<feature type="transmembrane region" description="Helical" evidence="7">
    <location>
        <begin position="167"/>
        <end position="188"/>
    </location>
</feature>
<dbReference type="RefSeq" id="XP_040746503.1">
    <property type="nucleotide sequence ID" value="XM_040890144.1"/>
</dbReference>
<comment type="subcellular location">
    <subcellularLocation>
        <location evidence="1">Membrane</location>
        <topology evidence="1">Multi-pass membrane protein</topology>
    </subcellularLocation>
</comment>
<dbReference type="Gene3D" id="1.20.1250.20">
    <property type="entry name" value="MFS general substrate transporter like domains"/>
    <property type="match status" value="1"/>
</dbReference>
<evidence type="ECO:0000313" key="9">
    <source>
        <dbReference type="EMBL" id="ORX73163.1"/>
    </source>
</evidence>
<evidence type="ECO:0000256" key="5">
    <source>
        <dbReference type="ARBA" id="ARBA00022989"/>
    </source>
</evidence>
<dbReference type="InterPro" id="IPR036259">
    <property type="entry name" value="MFS_trans_sf"/>
</dbReference>
<feature type="transmembrane region" description="Helical" evidence="7">
    <location>
        <begin position="354"/>
        <end position="377"/>
    </location>
</feature>
<dbReference type="InterPro" id="IPR045263">
    <property type="entry name" value="GLUT"/>
</dbReference>
<dbReference type="GO" id="GO:0016020">
    <property type="term" value="C:membrane"/>
    <property type="evidence" value="ECO:0007669"/>
    <property type="project" value="UniProtKB-SubCell"/>
</dbReference>
<keyword evidence="4 7" id="KW-0812">Transmembrane</keyword>
<dbReference type="InterPro" id="IPR005829">
    <property type="entry name" value="Sugar_transporter_CS"/>
</dbReference>
<comment type="similarity">
    <text evidence="2">Belongs to the major facilitator superfamily. Sugar transporter (TC 2.A.1.1) family.</text>
</comment>
<feature type="transmembrane region" description="Helical" evidence="7">
    <location>
        <begin position="397"/>
        <end position="424"/>
    </location>
</feature>
<name>A0A1Y1WI33_9FUNG</name>
<evidence type="ECO:0000256" key="7">
    <source>
        <dbReference type="SAM" id="Phobius"/>
    </source>
</evidence>
<dbReference type="PANTHER" id="PTHR23503">
    <property type="entry name" value="SOLUTE CARRIER FAMILY 2"/>
    <property type="match status" value="1"/>
</dbReference>
<feature type="transmembrane region" description="Helical" evidence="7">
    <location>
        <begin position="200"/>
        <end position="221"/>
    </location>
</feature>
<keyword evidence="10" id="KW-1185">Reference proteome</keyword>
<evidence type="ECO:0000259" key="8">
    <source>
        <dbReference type="PROSITE" id="PS50850"/>
    </source>
</evidence>
<feature type="transmembrane region" description="Helical" evidence="7">
    <location>
        <begin position="227"/>
        <end position="250"/>
    </location>
</feature>
<dbReference type="InterPro" id="IPR005828">
    <property type="entry name" value="MFS_sugar_transport-like"/>
</dbReference>
<feature type="transmembrane region" description="Helical" evidence="7">
    <location>
        <begin position="111"/>
        <end position="130"/>
    </location>
</feature>
<comment type="caution">
    <text evidence="9">The sequence shown here is derived from an EMBL/GenBank/DDBJ whole genome shotgun (WGS) entry which is preliminary data.</text>
</comment>
<dbReference type="InterPro" id="IPR020846">
    <property type="entry name" value="MFS_dom"/>
</dbReference>
<evidence type="ECO:0000256" key="1">
    <source>
        <dbReference type="ARBA" id="ARBA00004141"/>
    </source>
</evidence>
<dbReference type="GeneID" id="63806792"/>
<evidence type="ECO:0000256" key="4">
    <source>
        <dbReference type="ARBA" id="ARBA00022692"/>
    </source>
</evidence>
<feature type="domain" description="Major facilitator superfamily (MFS) profile" evidence="8">
    <location>
        <begin position="63"/>
        <end position="469"/>
    </location>
</feature>
<dbReference type="EMBL" id="MCFD01000002">
    <property type="protein sequence ID" value="ORX73163.1"/>
    <property type="molecule type" value="Genomic_DNA"/>
</dbReference>
<keyword evidence="6 7" id="KW-0472">Membrane</keyword>
<dbReference type="Proteomes" id="UP000193922">
    <property type="component" value="Unassembled WGS sequence"/>
</dbReference>
<protein>
    <submittedName>
        <fullName evidence="9">General substrate transporter</fullName>
    </submittedName>
</protein>
<accession>A0A1Y1WI33</accession>
<dbReference type="STRING" id="61395.A0A1Y1WI33"/>